<dbReference type="Proteomes" id="UP001054837">
    <property type="component" value="Unassembled WGS sequence"/>
</dbReference>
<evidence type="ECO:0000313" key="2">
    <source>
        <dbReference type="Proteomes" id="UP001054837"/>
    </source>
</evidence>
<comment type="caution">
    <text evidence="1">The sequence shown here is derived from an EMBL/GenBank/DDBJ whole genome shotgun (WGS) entry which is preliminary data.</text>
</comment>
<accession>A0AAV4V6H8</accession>
<sequence length="104" mass="11875">MNLYLAFFLFDLISEKRNFFSKWSALEQRCEKESFQVPEAGVEKKTLLMTAVDREGHISSLGCGKESHSEQTNILMRRGLALSRSLTTPRKDLLQTRANSTYGN</sequence>
<protein>
    <submittedName>
        <fullName evidence="1">Uncharacterized protein</fullName>
    </submittedName>
</protein>
<reference evidence="1 2" key="1">
    <citation type="submission" date="2021-06" db="EMBL/GenBank/DDBJ databases">
        <title>Caerostris darwini draft genome.</title>
        <authorList>
            <person name="Kono N."/>
            <person name="Arakawa K."/>
        </authorList>
    </citation>
    <scope>NUCLEOTIDE SEQUENCE [LARGE SCALE GENOMIC DNA]</scope>
</reference>
<gene>
    <name evidence="1" type="ORF">CDAR_551491</name>
</gene>
<evidence type="ECO:0000313" key="1">
    <source>
        <dbReference type="EMBL" id="GIY65623.1"/>
    </source>
</evidence>
<organism evidence="1 2">
    <name type="scientific">Caerostris darwini</name>
    <dbReference type="NCBI Taxonomy" id="1538125"/>
    <lineage>
        <taxon>Eukaryota</taxon>
        <taxon>Metazoa</taxon>
        <taxon>Ecdysozoa</taxon>
        <taxon>Arthropoda</taxon>
        <taxon>Chelicerata</taxon>
        <taxon>Arachnida</taxon>
        <taxon>Araneae</taxon>
        <taxon>Araneomorphae</taxon>
        <taxon>Entelegynae</taxon>
        <taxon>Araneoidea</taxon>
        <taxon>Araneidae</taxon>
        <taxon>Caerostris</taxon>
    </lineage>
</organism>
<dbReference type="EMBL" id="BPLQ01012459">
    <property type="protein sequence ID" value="GIY65623.1"/>
    <property type="molecule type" value="Genomic_DNA"/>
</dbReference>
<dbReference type="AlphaFoldDB" id="A0AAV4V6H8"/>
<proteinExistence type="predicted"/>
<name>A0AAV4V6H8_9ARAC</name>
<keyword evidence="2" id="KW-1185">Reference proteome</keyword>